<dbReference type="InterPro" id="IPR023211">
    <property type="entry name" value="DNA_pol_palm_dom_sf"/>
</dbReference>
<evidence type="ECO:0000256" key="8">
    <source>
        <dbReference type="ARBA" id="ARBA00049244"/>
    </source>
</evidence>
<comment type="catalytic activity">
    <reaction evidence="8">
        <text>DNA(n) + a 2'-deoxyribonucleoside 5'-triphosphate = DNA(n+1) + diphosphate</text>
        <dbReference type="Rhea" id="RHEA:22508"/>
        <dbReference type="Rhea" id="RHEA-COMP:17339"/>
        <dbReference type="Rhea" id="RHEA-COMP:17340"/>
        <dbReference type="ChEBI" id="CHEBI:33019"/>
        <dbReference type="ChEBI" id="CHEBI:61560"/>
        <dbReference type="ChEBI" id="CHEBI:173112"/>
        <dbReference type="EC" id="2.7.7.7"/>
    </reaction>
</comment>
<dbReference type="GO" id="GO:0042575">
    <property type="term" value="C:DNA polymerase complex"/>
    <property type="evidence" value="ECO:0007669"/>
    <property type="project" value="UniProtKB-ARBA"/>
</dbReference>
<dbReference type="GO" id="GO:0000166">
    <property type="term" value="F:nucleotide binding"/>
    <property type="evidence" value="ECO:0007669"/>
    <property type="project" value="InterPro"/>
</dbReference>
<name>A0A183CPL7_GLOPA</name>
<dbReference type="GO" id="GO:0003677">
    <property type="term" value="F:DNA binding"/>
    <property type="evidence" value="ECO:0007669"/>
    <property type="project" value="UniProtKB-KW"/>
</dbReference>
<dbReference type="InterPro" id="IPR012337">
    <property type="entry name" value="RNaseH-like_sf"/>
</dbReference>
<evidence type="ECO:0000256" key="5">
    <source>
        <dbReference type="ARBA" id="ARBA00022705"/>
    </source>
</evidence>
<evidence type="ECO:0000313" key="11">
    <source>
        <dbReference type="WBParaSite" id="GPLIN_001482400"/>
    </source>
</evidence>
<dbReference type="InterPro" id="IPR006172">
    <property type="entry name" value="DNA-dir_DNA_pol_B"/>
</dbReference>
<dbReference type="EC" id="2.7.7.7" evidence="2"/>
<reference evidence="10" key="2">
    <citation type="submission" date="2014-05" db="EMBL/GenBank/DDBJ databases">
        <title>The genome and life-stage specific transcriptomes of Globodera pallida elucidate key aspects of plant parasitism by a cyst nematode.</title>
        <authorList>
            <person name="Cotton J.A."/>
            <person name="Lilley C.J."/>
            <person name="Jones L.M."/>
            <person name="Kikuchi T."/>
            <person name="Reid A.J."/>
            <person name="Thorpe P."/>
            <person name="Tsai I.J."/>
            <person name="Beasley H."/>
            <person name="Blok V."/>
            <person name="Cock P.J.A."/>
            <person name="Van den Akker S.E."/>
            <person name="Holroyd N."/>
            <person name="Hunt M."/>
            <person name="Mantelin S."/>
            <person name="Naghra H."/>
            <person name="Pain A."/>
            <person name="Palomares-Rius J.E."/>
            <person name="Zarowiecki M."/>
            <person name="Berriman M."/>
            <person name="Jones J.T."/>
            <person name="Urwin P.E."/>
        </authorList>
    </citation>
    <scope>NUCLEOTIDE SEQUENCE [LARGE SCALE GENOMIC DNA]</scope>
    <source>
        <strain evidence="10">Lindley</strain>
    </source>
</reference>
<keyword evidence="3" id="KW-0808">Transferase</keyword>
<dbReference type="Gene3D" id="4.10.80.30">
    <property type="entry name" value="DNA polymerase, domain 6"/>
    <property type="match status" value="1"/>
</dbReference>
<keyword evidence="10" id="KW-1185">Reference proteome</keyword>
<evidence type="ECO:0000256" key="3">
    <source>
        <dbReference type="ARBA" id="ARBA00022679"/>
    </source>
</evidence>
<dbReference type="PROSITE" id="PS00116">
    <property type="entry name" value="DNA_POLYMERASE_B"/>
    <property type="match status" value="1"/>
</dbReference>
<keyword evidence="5" id="KW-0235">DNA replication</keyword>
<dbReference type="SUPFAM" id="SSF56672">
    <property type="entry name" value="DNA/RNA polymerases"/>
    <property type="match status" value="1"/>
</dbReference>
<dbReference type="SUPFAM" id="SSF53098">
    <property type="entry name" value="Ribonuclease H-like"/>
    <property type="match status" value="1"/>
</dbReference>
<evidence type="ECO:0000256" key="2">
    <source>
        <dbReference type="ARBA" id="ARBA00012417"/>
    </source>
</evidence>
<dbReference type="InterPro" id="IPR017964">
    <property type="entry name" value="DNA-dir_DNA_pol_B_CS"/>
</dbReference>
<comment type="similarity">
    <text evidence="1">Belongs to the DNA polymerase type-B family.</text>
</comment>
<dbReference type="PANTHER" id="PTHR33568:SF3">
    <property type="entry name" value="DNA-DIRECTED DNA POLYMERASE"/>
    <property type="match status" value="1"/>
</dbReference>
<protein>
    <recommendedName>
        <fullName evidence="2">DNA-directed DNA polymerase</fullName>
        <ecNumber evidence="2">2.7.7.7</ecNumber>
    </recommendedName>
</protein>
<dbReference type="PANTHER" id="PTHR33568">
    <property type="entry name" value="DNA POLYMERASE"/>
    <property type="match status" value="1"/>
</dbReference>
<evidence type="ECO:0000313" key="10">
    <source>
        <dbReference type="Proteomes" id="UP000050741"/>
    </source>
</evidence>
<dbReference type="Gene3D" id="3.30.1770.10">
    <property type="entry name" value="TPR 1 domain of DNA polymerase"/>
    <property type="match status" value="1"/>
</dbReference>
<feature type="domain" description="DNA-directed DNA polymerase family B mitochondria/virus" evidence="9">
    <location>
        <begin position="3"/>
        <end position="338"/>
    </location>
</feature>
<dbReference type="GO" id="GO:0003887">
    <property type="term" value="F:DNA-directed DNA polymerase activity"/>
    <property type="evidence" value="ECO:0007669"/>
    <property type="project" value="UniProtKB-KW"/>
</dbReference>
<dbReference type="InterPro" id="IPR004868">
    <property type="entry name" value="DNA-dir_DNA_pol_B_mt/vir"/>
</dbReference>
<dbReference type="Gene3D" id="3.90.1600.10">
    <property type="entry name" value="Palm domain of DNA polymerase"/>
    <property type="match status" value="1"/>
</dbReference>
<dbReference type="PRINTS" id="PR00106">
    <property type="entry name" value="DNAPOLB"/>
</dbReference>
<evidence type="ECO:0000259" key="9">
    <source>
        <dbReference type="Pfam" id="PF03175"/>
    </source>
</evidence>
<dbReference type="Gene3D" id="1.10.287.690">
    <property type="entry name" value="Helix hairpin bin"/>
    <property type="match status" value="1"/>
</dbReference>
<dbReference type="WBParaSite" id="GPLIN_001482400">
    <property type="protein sequence ID" value="GPLIN_001482400"/>
    <property type="gene ID" value="GPLIN_001482400"/>
</dbReference>
<keyword evidence="6" id="KW-0239">DNA-directed DNA polymerase</keyword>
<organism evidence="10 11">
    <name type="scientific">Globodera pallida</name>
    <name type="common">Potato cyst nematode worm</name>
    <name type="synonym">Heterodera pallida</name>
    <dbReference type="NCBI Taxonomy" id="36090"/>
    <lineage>
        <taxon>Eukaryota</taxon>
        <taxon>Metazoa</taxon>
        <taxon>Ecdysozoa</taxon>
        <taxon>Nematoda</taxon>
        <taxon>Chromadorea</taxon>
        <taxon>Rhabditida</taxon>
        <taxon>Tylenchina</taxon>
        <taxon>Tylenchomorpha</taxon>
        <taxon>Tylenchoidea</taxon>
        <taxon>Heteroderidae</taxon>
        <taxon>Heteroderinae</taxon>
        <taxon>Globodera</taxon>
    </lineage>
</organism>
<dbReference type="Pfam" id="PF03175">
    <property type="entry name" value="DNA_pol_B_2"/>
    <property type="match status" value="1"/>
</dbReference>
<dbReference type="InterPro" id="IPR043502">
    <property type="entry name" value="DNA/RNA_pol_sf"/>
</dbReference>
<dbReference type="Gene3D" id="4.10.80.20">
    <property type="entry name" value="DNA polymerase, domain 5"/>
    <property type="match status" value="1"/>
</dbReference>
<dbReference type="Gene3D" id="3.30.420.10">
    <property type="entry name" value="Ribonuclease H-like superfamily/Ribonuclease H"/>
    <property type="match status" value="1"/>
</dbReference>
<evidence type="ECO:0000256" key="6">
    <source>
        <dbReference type="ARBA" id="ARBA00022932"/>
    </source>
</evidence>
<dbReference type="InterPro" id="IPR036397">
    <property type="entry name" value="RNaseH_sf"/>
</dbReference>
<dbReference type="Proteomes" id="UP000050741">
    <property type="component" value="Unassembled WGS sequence"/>
</dbReference>
<evidence type="ECO:0000256" key="4">
    <source>
        <dbReference type="ARBA" id="ARBA00022695"/>
    </source>
</evidence>
<keyword evidence="4" id="KW-0548">Nucleotidyltransferase</keyword>
<accession>A0A183CPL7</accession>
<evidence type="ECO:0000256" key="7">
    <source>
        <dbReference type="ARBA" id="ARBA00023125"/>
    </source>
</evidence>
<reference evidence="10" key="1">
    <citation type="submission" date="2013-12" db="EMBL/GenBank/DDBJ databases">
        <authorList>
            <person name="Aslett M."/>
        </authorList>
    </citation>
    <scope>NUCLEOTIDE SEQUENCE [LARGE SCALE GENOMIC DNA]</scope>
    <source>
        <strain evidence="10">Lindley</strain>
    </source>
</reference>
<dbReference type="AlphaFoldDB" id="A0A183CPL7"/>
<evidence type="ECO:0000256" key="1">
    <source>
        <dbReference type="ARBA" id="ARBA00005755"/>
    </source>
</evidence>
<dbReference type="GO" id="GO:0006260">
    <property type="term" value="P:DNA replication"/>
    <property type="evidence" value="ECO:0007669"/>
    <property type="project" value="UniProtKB-KW"/>
</dbReference>
<reference evidence="11" key="3">
    <citation type="submission" date="2016-06" db="UniProtKB">
        <authorList>
            <consortium name="WormBaseParasite"/>
        </authorList>
    </citation>
    <scope>IDENTIFICATION</scope>
</reference>
<proteinExistence type="inferred from homology"/>
<keyword evidence="7" id="KW-0238">DNA-binding</keyword>
<sequence>MSVKQVAKTFKLDQAKGEIDYHYLRPVGWVMTPEEREYVKNDVQIVARALKVQLQEGMTRLTVGADSLAQYKSMMGKDFERHFPVLTRTIDAEIRRAYRGGWAYADERHRGKVVGAGQTFDVNSLYPSVMYSKVLPYGEPVFYPNGLPEVTEDHPLFITCITFTAKIRDGHLPCIQIKNSSLFTPTEYVKEVLDPITMYCTNVDLELWQEHYDMDILAYNGAWLFRGIRGFFNDYIDHWMRIKEESEGGRKLIAKLHLNSLYGKFATNPDVTPKIPIFDEEKDIVRLIEGPPDERNPVYTAMGVFITSYARDLTIRTAQDHYDRFLYADTDSLHLLTSDGTNNGRKSKALEVHPSKLGYWKHEYDFDAGLFVRAKAYTELMTGEFHVKSKCECDTPNDLHYQTHIAGMPEAIAQHITFESYRDGATFEGKLAPQRVPGGI</sequence>